<name>A0A1M6GGU1_9BACT</name>
<dbReference type="STRING" id="1123071.SAMN02745181_1166"/>
<sequence length="45" mass="5065">MIMGINVNPKNEYSTLDTMLRNPLPYIRNLTKTITSNPPIPASAY</sequence>
<dbReference type="EMBL" id="FQYR01000003">
    <property type="protein sequence ID" value="SHJ09128.1"/>
    <property type="molecule type" value="Genomic_DNA"/>
</dbReference>
<dbReference type="Proteomes" id="UP000184510">
    <property type="component" value="Unassembled WGS sequence"/>
</dbReference>
<gene>
    <name evidence="1" type="ORF">SAMN02745181_1166</name>
</gene>
<dbReference type="AlphaFoldDB" id="A0A1M6GGU1"/>
<proteinExistence type="predicted"/>
<evidence type="ECO:0000313" key="1">
    <source>
        <dbReference type="EMBL" id="SHJ09128.1"/>
    </source>
</evidence>
<protein>
    <submittedName>
        <fullName evidence="1">Uncharacterized protein</fullName>
    </submittedName>
</protein>
<evidence type="ECO:0000313" key="2">
    <source>
        <dbReference type="Proteomes" id="UP000184510"/>
    </source>
</evidence>
<keyword evidence="2" id="KW-1185">Reference proteome</keyword>
<reference evidence="1 2" key="1">
    <citation type="submission" date="2016-11" db="EMBL/GenBank/DDBJ databases">
        <authorList>
            <person name="Jaros S."/>
            <person name="Januszkiewicz K."/>
            <person name="Wedrychowicz H."/>
        </authorList>
    </citation>
    <scope>NUCLEOTIDE SEQUENCE [LARGE SCALE GENOMIC DNA]</scope>
    <source>
        <strain evidence="1 2">DSM 18772</strain>
    </source>
</reference>
<organism evidence="1 2">
    <name type="scientific">Rubritalea squalenifaciens DSM 18772</name>
    <dbReference type="NCBI Taxonomy" id="1123071"/>
    <lineage>
        <taxon>Bacteria</taxon>
        <taxon>Pseudomonadati</taxon>
        <taxon>Verrucomicrobiota</taxon>
        <taxon>Verrucomicrobiia</taxon>
        <taxon>Verrucomicrobiales</taxon>
        <taxon>Rubritaleaceae</taxon>
        <taxon>Rubritalea</taxon>
    </lineage>
</organism>
<dbReference type="InParanoid" id="A0A1M6GGU1"/>
<accession>A0A1M6GGU1</accession>